<evidence type="ECO:0000313" key="3">
    <source>
        <dbReference type="WBParaSite" id="Minc3s00191g07158"/>
    </source>
</evidence>
<evidence type="ECO:0000256" key="1">
    <source>
        <dbReference type="SAM" id="SignalP"/>
    </source>
</evidence>
<dbReference type="WBParaSite" id="Minc3s00191g07158">
    <property type="protein sequence ID" value="Minc3s00191g07158"/>
    <property type="gene ID" value="Minc3s00191g07158"/>
</dbReference>
<dbReference type="AlphaFoldDB" id="A0A914L0A6"/>
<evidence type="ECO:0000313" key="2">
    <source>
        <dbReference type="Proteomes" id="UP000887563"/>
    </source>
</evidence>
<proteinExistence type="predicted"/>
<keyword evidence="2" id="KW-1185">Reference proteome</keyword>
<organism evidence="2 3">
    <name type="scientific">Meloidogyne incognita</name>
    <name type="common">Southern root-knot nematode worm</name>
    <name type="synonym">Oxyuris incognita</name>
    <dbReference type="NCBI Taxonomy" id="6306"/>
    <lineage>
        <taxon>Eukaryota</taxon>
        <taxon>Metazoa</taxon>
        <taxon>Ecdysozoa</taxon>
        <taxon>Nematoda</taxon>
        <taxon>Chromadorea</taxon>
        <taxon>Rhabditida</taxon>
        <taxon>Tylenchina</taxon>
        <taxon>Tylenchomorpha</taxon>
        <taxon>Tylenchoidea</taxon>
        <taxon>Meloidogynidae</taxon>
        <taxon>Meloidogyninae</taxon>
        <taxon>Meloidogyne</taxon>
        <taxon>Meloidogyne incognita group</taxon>
    </lineage>
</organism>
<reference evidence="3" key="1">
    <citation type="submission" date="2022-11" db="UniProtKB">
        <authorList>
            <consortium name="WormBaseParasite"/>
        </authorList>
    </citation>
    <scope>IDENTIFICATION</scope>
</reference>
<dbReference type="Proteomes" id="UP000887563">
    <property type="component" value="Unplaced"/>
</dbReference>
<sequence length="55" mass="6546">MIMFFCCINFIFCIHKSICIIWPQLAKPNINIIIFKFNMQLPKNSRKCSTEKSFT</sequence>
<keyword evidence="1" id="KW-0732">Signal</keyword>
<accession>A0A914L0A6</accession>
<feature type="chain" id="PRO_5037525173" evidence="1">
    <location>
        <begin position="20"/>
        <end position="55"/>
    </location>
</feature>
<name>A0A914L0A6_MELIC</name>
<feature type="signal peptide" evidence="1">
    <location>
        <begin position="1"/>
        <end position="19"/>
    </location>
</feature>
<protein>
    <submittedName>
        <fullName evidence="3">Candidate secreted effector</fullName>
    </submittedName>
</protein>